<comment type="similarity">
    <text evidence="7">Belongs to the binding-protein-dependent transport system permease family.</text>
</comment>
<dbReference type="InterPro" id="IPR035906">
    <property type="entry name" value="MetI-like_sf"/>
</dbReference>
<reference evidence="9 10" key="1">
    <citation type="submission" date="2019-08" db="EMBL/GenBank/DDBJ databases">
        <authorList>
            <person name="Peeters C."/>
        </authorList>
    </citation>
    <scope>NUCLEOTIDE SEQUENCE [LARGE SCALE GENOMIC DNA]</scope>
    <source>
        <strain evidence="9 10">LMG 31118</strain>
    </source>
</reference>
<feature type="transmembrane region" description="Helical" evidence="7">
    <location>
        <begin position="211"/>
        <end position="235"/>
    </location>
</feature>
<name>A0A5E4ZW78_9BURK</name>
<dbReference type="CDD" id="cd06261">
    <property type="entry name" value="TM_PBP2"/>
    <property type="match status" value="1"/>
</dbReference>
<organism evidence="9 10">
    <name type="scientific">Pandoraea captiosa</name>
    <dbReference type="NCBI Taxonomy" id="2508302"/>
    <lineage>
        <taxon>Bacteria</taxon>
        <taxon>Pseudomonadati</taxon>
        <taxon>Pseudomonadota</taxon>
        <taxon>Betaproteobacteria</taxon>
        <taxon>Burkholderiales</taxon>
        <taxon>Burkholderiaceae</taxon>
        <taxon>Pandoraea</taxon>
    </lineage>
</organism>
<dbReference type="Gene3D" id="1.10.3720.10">
    <property type="entry name" value="MetI-like"/>
    <property type="match status" value="1"/>
</dbReference>
<accession>A0A5E4ZW78</accession>
<dbReference type="SUPFAM" id="SSF161098">
    <property type="entry name" value="MetI-like"/>
    <property type="match status" value="1"/>
</dbReference>
<protein>
    <submittedName>
        <fullName evidence="9">Sulfonate ABC transporter permease</fullName>
    </submittedName>
</protein>
<evidence type="ECO:0000256" key="1">
    <source>
        <dbReference type="ARBA" id="ARBA00004651"/>
    </source>
</evidence>
<keyword evidence="2 7" id="KW-0813">Transport</keyword>
<sequence>MSAVIAKPGASGASGASGTSRTSRAARMLRGVLIPLAVVVIWQIVTGLGWINPIILPSPLAVVVKWWQYLKPTVAMADGFSAWLQSSELLMDATHSLYRVVMGFLVGAGIALPLGLLMGTSTRVYGLFNPLVQVVRPIPPIAYIPLAILWFGLGNPPAFFLIALGAFFPVLMNTIAGVRHVDGIYLRAARNLGAGQLTIFRRVILPAATPYILSGVRIGIGTAFIVVIVAEMIAVNNGLGYRILEAREYMWSDKIIAGMLTIGLLGLVIDLGMDRLNNHLLKWHRGLETK</sequence>
<dbReference type="FunFam" id="1.10.3720.10:FF:000003">
    <property type="entry name" value="Aliphatic sulfonate ABC transporter permease"/>
    <property type="match status" value="1"/>
</dbReference>
<comment type="subcellular location">
    <subcellularLocation>
        <location evidence="1 7">Cell membrane</location>
        <topology evidence="1 7">Multi-pass membrane protein</topology>
    </subcellularLocation>
</comment>
<dbReference type="AlphaFoldDB" id="A0A5E4ZW78"/>
<dbReference type="PANTHER" id="PTHR30151:SF38">
    <property type="entry name" value="ALIPHATIC SULFONATES TRANSPORT PERMEASE PROTEIN SSUC-RELATED"/>
    <property type="match status" value="1"/>
</dbReference>
<feature type="transmembrane region" description="Helical" evidence="7">
    <location>
        <begin position="97"/>
        <end position="119"/>
    </location>
</feature>
<evidence type="ECO:0000256" key="5">
    <source>
        <dbReference type="ARBA" id="ARBA00022989"/>
    </source>
</evidence>
<dbReference type="PANTHER" id="PTHR30151">
    <property type="entry name" value="ALKANE SULFONATE ABC TRANSPORTER-RELATED, MEMBRANE SUBUNIT"/>
    <property type="match status" value="1"/>
</dbReference>
<feature type="transmembrane region" description="Helical" evidence="7">
    <location>
        <begin position="255"/>
        <end position="273"/>
    </location>
</feature>
<gene>
    <name evidence="9" type="ORF">PCA31118_01634</name>
</gene>
<evidence type="ECO:0000256" key="3">
    <source>
        <dbReference type="ARBA" id="ARBA00022475"/>
    </source>
</evidence>
<evidence type="ECO:0000313" key="9">
    <source>
        <dbReference type="EMBL" id="VVE64525.1"/>
    </source>
</evidence>
<evidence type="ECO:0000259" key="8">
    <source>
        <dbReference type="PROSITE" id="PS50928"/>
    </source>
</evidence>
<keyword evidence="4 7" id="KW-0812">Transmembrane</keyword>
<evidence type="ECO:0000256" key="4">
    <source>
        <dbReference type="ARBA" id="ARBA00022692"/>
    </source>
</evidence>
<dbReference type="EMBL" id="CABPSQ010000002">
    <property type="protein sequence ID" value="VVE64525.1"/>
    <property type="molecule type" value="Genomic_DNA"/>
</dbReference>
<dbReference type="Proteomes" id="UP000414136">
    <property type="component" value="Unassembled WGS sequence"/>
</dbReference>
<dbReference type="GO" id="GO:0042918">
    <property type="term" value="P:alkanesulfonate transmembrane transport"/>
    <property type="evidence" value="ECO:0007669"/>
    <property type="project" value="UniProtKB-ARBA"/>
</dbReference>
<keyword evidence="10" id="KW-1185">Reference proteome</keyword>
<feature type="transmembrane region" description="Helical" evidence="7">
    <location>
        <begin position="131"/>
        <end position="152"/>
    </location>
</feature>
<evidence type="ECO:0000256" key="6">
    <source>
        <dbReference type="ARBA" id="ARBA00023136"/>
    </source>
</evidence>
<keyword evidence="5 7" id="KW-1133">Transmembrane helix</keyword>
<dbReference type="PROSITE" id="PS50928">
    <property type="entry name" value="ABC_TM1"/>
    <property type="match status" value="1"/>
</dbReference>
<evidence type="ECO:0000313" key="10">
    <source>
        <dbReference type="Proteomes" id="UP000414136"/>
    </source>
</evidence>
<evidence type="ECO:0000256" key="2">
    <source>
        <dbReference type="ARBA" id="ARBA00022448"/>
    </source>
</evidence>
<dbReference type="Pfam" id="PF00528">
    <property type="entry name" value="BPD_transp_1"/>
    <property type="match status" value="1"/>
</dbReference>
<feature type="domain" description="ABC transmembrane type-1" evidence="8">
    <location>
        <begin position="93"/>
        <end position="273"/>
    </location>
</feature>
<dbReference type="GO" id="GO:0005886">
    <property type="term" value="C:plasma membrane"/>
    <property type="evidence" value="ECO:0007669"/>
    <property type="project" value="UniProtKB-SubCell"/>
</dbReference>
<proteinExistence type="inferred from homology"/>
<feature type="transmembrane region" description="Helical" evidence="7">
    <location>
        <begin position="31"/>
        <end position="51"/>
    </location>
</feature>
<dbReference type="InterPro" id="IPR000515">
    <property type="entry name" value="MetI-like"/>
</dbReference>
<evidence type="ECO:0000256" key="7">
    <source>
        <dbReference type="RuleBase" id="RU363032"/>
    </source>
</evidence>
<keyword evidence="3" id="KW-1003">Cell membrane</keyword>
<feature type="transmembrane region" description="Helical" evidence="7">
    <location>
        <begin position="158"/>
        <end position="178"/>
    </location>
</feature>
<keyword evidence="6 7" id="KW-0472">Membrane</keyword>